<keyword evidence="2" id="KW-1185">Reference proteome</keyword>
<dbReference type="Proteomes" id="UP000430222">
    <property type="component" value="Unassembled WGS sequence"/>
</dbReference>
<dbReference type="AlphaFoldDB" id="A0A6I2UUJ0"/>
<accession>A0A6I2UUJ0</accession>
<gene>
    <name evidence="1" type="ORF">FYJ78_06705</name>
</gene>
<evidence type="ECO:0000313" key="1">
    <source>
        <dbReference type="EMBL" id="MSV24877.1"/>
    </source>
</evidence>
<comment type="caution">
    <text evidence="1">The sequence shown here is derived from an EMBL/GenBank/DDBJ whole genome shotgun (WGS) entry which is preliminary data.</text>
</comment>
<dbReference type="RefSeq" id="WP_154620637.1">
    <property type="nucleotide sequence ID" value="NZ_CBCTNG010000011.1"/>
</dbReference>
<reference evidence="1 2" key="1">
    <citation type="submission" date="2019-08" db="EMBL/GenBank/DDBJ databases">
        <title>In-depth cultivation of the pig gut microbiome towards novel bacterial diversity and tailored functional studies.</title>
        <authorList>
            <person name="Wylensek D."/>
            <person name="Hitch T.C.A."/>
            <person name="Clavel T."/>
        </authorList>
    </citation>
    <scope>NUCLEOTIDE SEQUENCE [LARGE SCALE GENOMIC DNA]</scope>
    <source>
        <strain evidence="2">WCA-380-WT-3B3</strain>
    </source>
</reference>
<organism evidence="1 2">
    <name type="scientific">Selenomonas montiformis</name>
    <dbReference type="NCBI Taxonomy" id="2652285"/>
    <lineage>
        <taxon>Bacteria</taxon>
        <taxon>Bacillati</taxon>
        <taxon>Bacillota</taxon>
        <taxon>Negativicutes</taxon>
        <taxon>Selenomonadales</taxon>
        <taxon>Selenomonadaceae</taxon>
        <taxon>Selenomonas</taxon>
    </lineage>
</organism>
<protein>
    <submittedName>
        <fullName evidence="1">Uncharacterized protein</fullName>
    </submittedName>
</protein>
<proteinExistence type="predicted"/>
<evidence type="ECO:0000313" key="2">
    <source>
        <dbReference type="Proteomes" id="UP000430222"/>
    </source>
</evidence>
<name>A0A6I2UUJ0_9FIRM</name>
<sequence length="74" mass="8164">MIIESKLKSGVIFGDNENGEYVYMPGSEIGAVQPLCVFESSHGRDDVDLQEALRLIRVLSLRPSCHPLLGWSSC</sequence>
<dbReference type="EMBL" id="VUNL01000006">
    <property type="protein sequence ID" value="MSV24877.1"/>
    <property type="molecule type" value="Genomic_DNA"/>
</dbReference>